<feature type="domain" description="NADH:flavin oxidoreductase/NADH oxidase N-terminal" evidence="1">
    <location>
        <begin position="31"/>
        <end position="286"/>
    </location>
</feature>
<dbReference type="Gene3D" id="3.20.20.70">
    <property type="entry name" value="Aldolase class I"/>
    <property type="match status" value="1"/>
</dbReference>
<dbReference type="PANTHER" id="PTHR22893">
    <property type="entry name" value="NADH OXIDOREDUCTASE-RELATED"/>
    <property type="match status" value="1"/>
</dbReference>
<dbReference type="Pfam" id="PF00724">
    <property type="entry name" value="Oxidored_FMN"/>
    <property type="match status" value="1"/>
</dbReference>
<dbReference type="InterPro" id="IPR013785">
    <property type="entry name" value="Aldolase_TIM"/>
</dbReference>
<gene>
    <name evidence="2" type="ORF">FFLO_06757</name>
</gene>
<dbReference type="Proteomes" id="UP000812966">
    <property type="component" value="Unassembled WGS sequence"/>
</dbReference>
<dbReference type="OrthoDB" id="276546at2759"/>
<name>A0A8K0JGN7_9TREE</name>
<comment type="caution">
    <text evidence="2">The sequence shown here is derived from an EMBL/GenBank/DDBJ whole genome shotgun (WGS) entry which is preliminary data.</text>
</comment>
<evidence type="ECO:0000313" key="2">
    <source>
        <dbReference type="EMBL" id="KAG7527610.1"/>
    </source>
</evidence>
<protein>
    <recommendedName>
        <fullName evidence="1">NADH:flavin oxidoreductase/NADH oxidase N-terminal domain-containing protein</fullName>
    </recommendedName>
</protein>
<dbReference type="InterPro" id="IPR001155">
    <property type="entry name" value="OxRdtase_FMN_N"/>
</dbReference>
<dbReference type="SUPFAM" id="SSF51395">
    <property type="entry name" value="FMN-linked oxidoreductases"/>
    <property type="match status" value="1"/>
</dbReference>
<proteinExistence type="predicted"/>
<keyword evidence="3" id="KW-1185">Reference proteome</keyword>
<dbReference type="EMBL" id="JABELV010000256">
    <property type="protein sequence ID" value="KAG7527610.1"/>
    <property type="molecule type" value="Genomic_DNA"/>
</dbReference>
<evidence type="ECO:0000313" key="3">
    <source>
        <dbReference type="Proteomes" id="UP000812966"/>
    </source>
</evidence>
<reference evidence="2" key="1">
    <citation type="submission" date="2020-04" db="EMBL/GenBank/DDBJ databases">
        <title>Analysis of mating type loci in Filobasidium floriforme.</title>
        <authorList>
            <person name="Nowrousian M."/>
        </authorList>
    </citation>
    <scope>NUCLEOTIDE SEQUENCE</scope>
    <source>
        <strain evidence="2">CBS 6242</strain>
    </source>
</reference>
<dbReference type="AlphaFoldDB" id="A0A8K0JGN7"/>
<accession>A0A8K0JGN7</accession>
<dbReference type="GO" id="GO:0016491">
    <property type="term" value="F:oxidoreductase activity"/>
    <property type="evidence" value="ECO:0007669"/>
    <property type="project" value="InterPro"/>
</dbReference>
<organism evidence="2 3">
    <name type="scientific">Filobasidium floriforme</name>
    <dbReference type="NCBI Taxonomy" id="5210"/>
    <lineage>
        <taxon>Eukaryota</taxon>
        <taxon>Fungi</taxon>
        <taxon>Dikarya</taxon>
        <taxon>Basidiomycota</taxon>
        <taxon>Agaricomycotina</taxon>
        <taxon>Tremellomycetes</taxon>
        <taxon>Filobasidiales</taxon>
        <taxon>Filobasidiaceae</taxon>
        <taxon>Filobasidium</taxon>
    </lineage>
</organism>
<evidence type="ECO:0000259" key="1">
    <source>
        <dbReference type="Pfam" id="PF00724"/>
    </source>
</evidence>
<dbReference type="PANTHER" id="PTHR22893:SF91">
    <property type="entry name" value="NADPH DEHYDROGENASE 2-RELATED"/>
    <property type="match status" value="1"/>
</dbReference>
<dbReference type="CDD" id="cd02933">
    <property type="entry name" value="OYE_like_FMN"/>
    <property type="match status" value="1"/>
</dbReference>
<dbReference type="InterPro" id="IPR045247">
    <property type="entry name" value="Oye-like"/>
</dbReference>
<dbReference type="GO" id="GO:0010181">
    <property type="term" value="F:FMN binding"/>
    <property type="evidence" value="ECO:0007669"/>
    <property type="project" value="InterPro"/>
</dbReference>
<sequence length="418" mass="46197">MVYYPARPAPTGRLTQTVTIGPNSDRPLTVHRIAMAPLSRFRNDPDTLAPTDMAVEYYGQRANKGGLMITESTVISEEAGGYPNAPGIYSEEQVFRWRKITDAVHAKGGYIWLQLGALGRANGGHFPHIPIVAPSPNPIRGVHPATLSTDTPDSRQMAEEDIERYLRSYTSAAANAKRAGFDGVEILGGNGYLIDQFTQSVSNKRTDSWGGPVENRIKFGLRALEAVAQVFGQEKVGIRLSPWGRHQDMLEEDPYATFVPFVKAIVKQHPELGYIHLVEAQSSWSGMEADKNVGEGIVESNDIFRAIIRRQDTSAFTSPSDYARSSPRIESPSEENPTVILSASGHTPEDVAEWVERTGDVAVFGRYFIANPDLPARVFEGLPVNHYDRPTFYSAGPRGYTDLLTYAEEQERRGDGRQ</sequence>